<dbReference type="EMBL" id="JAINUF010000007">
    <property type="protein sequence ID" value="KAJ8353764.1"/>
    <property type="molecule type" value="Genomic_DNA"/>
</dbReference>
<organism evidence="2 3">
    <name type="scientific">Synaphobranchus kaupii</name>
    <name type="common">Kaup's arrowtooth eel</name>
    <dbReference type="NCBI Taxonomy" id="118154"/>
    <lineage>
        <taxon>Eukaryota</taxon>
        <taxon>Metazoa</taxon>
        <taxon>Chordata</taxon>
        <taxon>Craniata</taxon>
        <taxon>Vertebrata</taxon>
        <taxon>Euteleostomi</taxon>
        <taxon>Actinopterygii</taxon>
        <taxon>Neopterygii</taxon>
        <taxon>Teleostei</taxon>
        <taxon>Anguilliformes</taxon>
        <taxon>Synaphobranchidae</taxon>
        <taxon>Synaphobranchus</taxon>
    </lineage>
</organism>
<comment type="caution">
    <text evidence="2">The sequence shown here is derived from an EMBL/GenBank/DDBJ whole genome shotgun (WGS) entry which is preliminary data.</text>
</comment>
<keyword evidence="3" id="KW-1185">Reference proteome</keyword>
<gene>
    <name evidence="2" type="ORF">SKAU_G00213310</name>
</gene>
<dbReference type="Proteomes" id="UP001152622">
    <property type="component" value="Chromosome 7"/>
</dbReference>
<evidence type="ECO:0000256" key="1">
    <source>
        <dbReference type="SAM" id="MobiDB-lite"/>
    </source>
</evidence>
<evidence type="ECO:0000313" key="2">
    <source>
        <dbReference type="EMBL" id="KAJ8353764.1"/>
    </source>
</evidence>
<evidence type="ECO:0000313" key="3">
    <source>
        <dbReference type="Proteomes" id="UP001152622"/>
    </source>
</evidence>
<sequence length="265" mass="27853">MEDLQRTIPPPPFLSSSAPAVNYHHKVCEGANAPRLPQGSRRRPTSVRLATCQLARSHLGRQEASSPTGGSTGGGRGRGRGRETPQQAEPQGRAGRQRVGSGDEFIGGAHDAASTRRSGPAPSPCGWTDGLTDGQTDGRGYGYGYIWLKCTRRDRPPDDGSKGGQMEARSALKFALILSSGRALDAGPCLVACSRKPLSLRAVPGWSRRSGYEVCLSGAVWPHLPELSGVTLKGVFATTPSAKVNVPRKARGTYGRSVGGAGTEP</sequence>
<reference evidence="2" key="1">
    <citation type="journal article" date="2023" name="Science">
        <title>Genome structures resolve the early diversification of teleost fishes.</title>
        <authorList>
            <person name="Parey E."/>
            <person name="Louis A."/>
            <person name="Montfort J."/>
            <person name="Bouchez O."/>
            <person name="Roques C."/>
            <person name="Iampietro C."/>
            <person name="Lluch J."/>
            <person name="Castinel A."/>
            <person name="Donnadieu C."/>
            <person name="Desvignes T."/>
            <person name="Floi Bucao C."/>
            <person name="Jouanno E."/>
            <person name="Wen M."/>
            <person name="Mejri S."/>
            <person name="Dirks R."/>
            <person name="Jansen H."/>
            <person name="Henkel C."/>
            <person name="Chen W.J."/>
            <person name="Zahm M."/>
            <person name="Cabau C."/>
            <person name="Klopp C."/>
            <person name="Thompson A.W."/>
            <person name="Robinson-Rechavi M."/>
            <person name="Braasch I."/>
            <person name="Lecointre G."/>
            <person name="Bobe J."/>
            <person name="Postlethwait J.H."/>
            <person name="Berthelot C."/>
            <person name="Roest Crollius H."/>
            <person name="Guiguen Y."/>
        </authorList>
    </citation>
    <scope>NUCLEOTIDE SEQUENCE</scope>
    <source>
        <strain evidence="2">WJC10195</strain>
    </source>
</reference>
<proteinExistence type="predicted"/>
<feature type="region of interest" description="Disordered" evidence="1">
    <location>
        <begin position="56"/>
        <end position="133"/>
    </location>
</feature>
<dbReference type="AlphaFoldDB" id="A0A9Q1IUS4"/>
<name>A0A9Q1IUS4_SYNKA</name>
<accession>A0A9Q1IUS4</accession>
<protein>
    <submittedName>
        <fullName evidence="2">Uncharacterized protein</fullName>
    </submittedName>
</protein>